<protein>
    <submittedName>
        <fullName evidence="1">Uncharacterized protein</fullName>
    </submittedName>
</protein>
<evidence type="ECO:0000313" key="2">
    <source>
        <dbReference type="Proteomes" id="UP000283634"/>
    </source>
</evidence>
<dbReference type="OrthoDB" id="247331at2759"/>
<sequence>MDLFLGMHTRIEEYEHTPRLSVHVDTPGVSFFEAEGLGTGDLYCVEEMKMKYKGINFPPCSGKNSEFFPVSVSLLNSHSKVQNVADWDRLFELERELQCLGEEVEAFFLRWVSLRCLKSLWAR</sequence>
<dbReference type="Proteomes" id="UP000283634">
    <property type="component" value="Unassembled WGS sequence"/>
</dbReference>
<evidence type="ECO:0000313" key="1">
    <source>
        <dbReference type="EMBL" id="RNF01114.1"/>
    </source>
</evidence>
<gene>
    <name evidence="1" type="ORF">TraAM80_07215</name>
</gene>
<name>A0A3R7NDM2_TRYRA</name>
<dbReference type="AlphaFoldDB" id="A0A3R7NDM2"/>
<reference evidence="1 2" key="1">
    <citation type="journal article" date="2018" name="BMC Genomics">
        <title>Genomic comparison of Trypanosoma conorhini and Trypanosoma rangeli to Trypanosoma cruzi strains of high and low virulence.</title>
        <authorList>
            <person name="Bradwell K.R."/>
            <person name="Koparde V.N."/>
            <person name="Matveyev A.V."/>
            <person name="Serrano M.G."/>
            <person name="Alves J.M."/>
            <person name="Parikh H."/>
            <person name="Huang B."/>
            <person name="Lee V."/>
            <person name="Espinosa-Alvarez O."/>
            <person name="Ortiz P.A."/>
            <person name="Costa-Martins A.G."/>
            <person name="Teixeira M.M."/>
            <person name="Buck G.A."/>
        </authorList>
    </citation>
    <scope>NUCLEOTIDE SEQUENCE [LARGE SCALE GENOMIC DNA]</scope>
    <source>
        <strain evidence="1 2">AM80</strain>
    </source>
</reference>
<dbReference type="EMBL" id="MKGL01000291">
    <property type="protein sequence ID" value="RNF01114.1"/>
    <property type="molecule type" value="Genomic_DNA"/>
</dbReference>
<dbReference type="RefSeq" id="XP_029236147.1">
    <property type="nucleotide sequence ID" value="XM_029384017.1"/>
</dbReference>
<comment type="caution">
    <text evidence="1">The sequence shown here is derived from an EMBL/GenBank/DDBJ whole genome shotgun (WGS) entry which is preliminary data.</text>
</comment>
<keyword evidence="2" id="KW-1185">Reference proteome</keyword>
<proteinExistence type="predicted"/>
<dbReference type="GeneID" id="40331148"/>
<accession>A0A3R7NDM2</accession>
<organism evidence="1 2">
    <name type="scientific">Trypanosoma rangeli</name>
    <dbReference type="NCBI Taxonomy" id="5698"/>
    <lineage>
        <taxon>Eukaryota</taxon>
        <taxon>Discoba</taxon>
        <taxon>Euglenozoa</taxon>
        <taxon>Kinetoplastea</taxon>
        <taxon>Metakinetoplastina</taxon>
        <taxon>Trypanosomatida</taxon>
        <taxon>Trypanosomatidae</taxon>
        <taxon>Trypanosoma</taxon>
        <taxon>Herpetosoma</taxon>
    </lineage>
</organism>
<dbReference type="VEuPathDB" id="TriTrypDB:TRSC58_04521"/>